<evidence type="ECO:0000313" key="3">
    <source>
        <dbReference type="EMBL" id="MTH77933.1"/>
    </source>
</evidence>
<keyword evidence="4" id="KW-1185">Reference proteome</keyword>
<dbReference type="Gene3D" id="1.50.10.10">
    <property type="match status" value="1"/>
</dbReference>
<dbReference type="EMBL" id="WMIE01000004">
    <property type="protein sequence ID" value="MTH77933.1"/>
    <property type="molecule type" value="Genomic_DNA"/>
</dbReference>
<sequence length="420" mass="46837">MNALPLNLTEVPAEGAWWGTEAHRRFLLADAARQFAFFRRSIDSAGGFHAQDYDGNPIVGAPRELHATTRMVHSFALGHLAGVDGAGEMVDHGMKALWNLHRDSDHGGYVWSVTADGQIADGSKLAYGHAFVLLAASSAKQAGHPDADRLLADIREVIETRLWAHHHGRMSEEYARDWSKISTYRGMNANMHMSEALLAAHEATGDTEFLNRALGIYDFFIGEVGAANGWRLPEHYTEDWQIDADYEGNPMFRPKGTTPGHSFELARLLLQAWDLGGRKAEWLPDWAGKLYTRALADGWDRQRGGIIYTTDVEGSVLRRNRYWWPVTEAIGAAAAMLKSGDELGGAIREQEYRMFWQAGSRLFMDHDKGGWIPEIDDQDRPDAQQFSGKPDIYHAIQACLLPLLPGLSRSCSELPQLKDV</sequence>
<dbReference type="SUPFAM" id="SSF48208">
    <property type="entry name" value="Six-hairpin glycosidases"/>
    <property type="match status" value="1"/>
</dbReference>
<proteinExistence type="inferred from homology"/>
<dbReference type="PANTHER" id="PTHR15108">
    <property type="entry name" value="N-ACYLGLUCOSAMINE-2-EPIMERASE"/>
    <property type="match status" value="1"/>
</dbReference>
<organism evidence="3 4">
    <name type="scientific">Paracoccus aestuariivivens</name>
    <dbReference type="NCBI Taxonomy" id="1820333"/>
    <lineage>
        <taxon>Bacteria</taxon>
        <taxon>Pseudomonadati</taxon>
        <taxon>Pseudomonadota</taxon>
        <taxon>Alphaproteobacteria</taxon>
        <taxon>Rhodobacterales</taxon>
        <taxon>Paracoccaceae</taxon>
        <taxon>Paracoccus</taxon>
    </lineage>
</organism>
<dbReference type="OrthoDB" id="9806359at2"/>
<name>A0A6L6J752_9RHOB</name>
<evidence type="ECO:0000256" key="1">
    <source>
        <dbReference type="ARBA" id="ARBA00008558"/>
    </source>
</evidence>
<comment type="caution">
    <text evidence="3">The sequence shown here is derived from an EMBL/GenBank/DDBJ whole genome shotgun (WGS) entry which is preliminary data.</text>
</comment>
<dbReference type="AlphaFoldDB" id="A0A6L6J752"/>
<dbReference type="Pfam" id="PF07221">
    <property type="entry name" value="GlcNAc_2-epim"/>
    <property type="match status" value="1"/>
</dbReference>
<dbReference type="RefSeq" id="WP_155095296.1">
    <property type="nucleotide sequence ID" value="NZ_WMIE01000004.1"/>
</dbReference>
<protein>
    <submittedName>
        <fullName evidence="3">AGE family epimerase/isomerase</fullName>
    </submittedName>
</protein>
<dbReference type="InterPro" id="IPR008928">
    <property type="entry name" value="6-hairpin_glycosidase_sf"/>
</dbReference>
<reference evidence="3 4" key="1">
    <citation type="submission" date="2019-11" db="EMBL/GenBank/DDBJ databases">
        <authorList>
            <person name="Dong K."/>
        </authorList>
    </citation>
    <scope>NUCLEOTIDE SEQUENCE [LARGE SCALE GENOMIC DNA]</scope>
    <source>
        <strain evidence="3 4">NBRC 111993</strain>
    </source>
</reference>
<gene>
    <name evidence="3" type="ORF">GL286_09360</name>
</gene>
<evidence type="ECO:0000313" key="4">
    <source>
        <dbReference type="Proteomes" id="UP000478183"/>
    </source>
</evidence>
<dbReference type="GO" id="GO:0016853">
    <property type="term" value="F:isomerase activity"/>
    <property type="evidence" value="ECO:0007669"/>
    <property type="project" value="UniProtKB-KW"/>
</dbReference>
<evidence type="ECO:0000256" key="2">
    <source>
        <dbReference type="ARBA" id="ARBA00023235"/>
    </source>
</evidence>
<accession>A0A6L6J752</accession>
<dbReference type="GO" id="GO:0005975">
    <property type="term" value="P:carbohydrate metabolic process"/>
    <property type="evidence" value="ECO:0007669"/>
    <property type="project" value="InterPro"/>
</dbReference>
<keyword evidence="2 3" id="KW-0413">Isomerase</keyword>
<dbReference type="InterPro" id="IPR012341">
    <property type="entry name" value="6hp_glycosidase-like_sf"/>
</dbReference>
<dbReference type="Proteomes" id="UP000478183">
    <property type="component" value="Unassembled WGS sequence"/>
</dbReference>
<comment type="similarity">
    <text evidence="1">Belongs to the N-acylglucosamine 2-epimerase family.</text>
</comment>
<dbReference type="InterPro" id="IPR010819">
    <property type="entry name" value="AGE/CE"/>
</dbReference>